<proteinExistence type="predicted"/>
<feature type="signal peptide" evidence="1">
    <location>
        <begin position="1"/>
        <end position="25"/>
    </location>
</feature>
<keyword evidence="1" id="KW-0732">Signal</keyword>
<reference evidence="3" key="1">
    <citation type="journal article" date="2019" name="Int. J. Syst. Evol. Microbiol.">
        <title>The Global Catalogue of Microorganisms (GCM) 10K type strain sequencing project: providing services to taxonomists for standard genome sequencing and annotation.</title>
        <authorList>
            <consortium name="The Broad Institute Genomics Platform"/>
            <consortium name="The Broad Institute Genome Sequencing Center for Infectious Disease"/>
            <person name="Wu L."/>
            <person name="Ma J."/>
        </authorList>
    </citation>
    <scope>NUCLEOTIDE SEQUENCE [LARGE SCALE GENOMIC DNA]</scope>
    <source>
        <strain evidence="3">KCTC 19812</strain>
    </source>
</reference>
<keyword evidence="3" id="KW-1185">Reference proteome</keyword>
<evidence type="ECO:0000313" key="3">
    <source>
        <dbReference type="Proteomes" id="UP001597414"/>
    </source>
</evidence>
<dbReference type="Proteomes" id="UP001597414">
    <property type="component" value="Unassembled WGS sequence"/>
</dbReference>
<evidence type="ECO:0000313" key="2">
    <source>
        <dbReference type="EMBL" id="MFD2203566.1"/>
    </source>
</evidence>
<evidence type="ECO:0000256" key="1">
    <source>
        <dbReference type="SAM" id="SignalP"/>
    </source>
</evidence>
<name>A0ABW5BFP1_9BACT</name>
<dbReference type="RefSeq" id="WP_380806187.1">
    <property type="nucleotide sequence ID" value="NZ_JBHUIV010000025.1"/>
</dbReference>
<dbReference type="EMBL" id="JBHUIV010000025">
    <property type="protein sequence ID" value="MFD2203566.1"/>
    <property type="molecule type" value="Genomic_DNA"/>
</dbReference>
<accession>A0ABW5BFP1</accession>
<comment type="caution">
    <text evidence="2">The sequence shown here is derived from an EMBL/GenBank/DDBJ whole genome shotgun (WGS) entry which is preliminary data.</text>
</comment>
<sequence length="162" mass="18569">MRKFYIFVLIAAMGAGAFIPGNGLANNNEEKSIAKEEKTIELKIVSIQPSSQFEQPFYFEMEKEIEYTHIAPWAFPVHTLDIVDSYVPFIFRTKKSAEIEELKVIISINDKGKLTGYEVLNEEADKGLKERIGYVVRQMPNALAVPGFQKYEPMDFELVIRK</sequence>
<organism evidence="2 3">
    <name type="scientific">Shivajiella indica</name>
    <dbReference type="NCBI Taxonomy" id="872115"/>
    <lineage>
        <taxon>Bacteria</taxon>
        <taxon>Pseudomonadati</taxon>
        <taxon>Bacteroidota</taxon>
        <taxon>Cytophagia</taxon>
        <taxon>Cytophagales</taxon>
        <taxon>Cyclobacteriaceae</taxon>
        <taxon>Shivajiella</taxon>
    </lineage>
</organism>
<gene>
    <name evidence="2" type="ORF">ACFSKV_18440</name>
</gene>
<evidence type="ECO:0008006" key="4">
    <source>
        <dbReference type="Google" id="ProtNLM"/>
    </source>
</evidence>
<feature type="chain" id="PRO_5046361937" description="TonB C-terminal domain-containing protein" evidence="1">
    <location>
        <begin position="26"/>
        <end position="162"/>
    </location>
</feature>
<protein>
    <recommendedName>
        <fullName evidence="4">TonB C-terminal domain-containing protein</fullName>
    </recommendedName>
</protein>